<dbReference type="RefSeq" id="WP_179445793.1">
    <property type="nucleotide sequence ID" value="NZ_JACBZS010000001.1"/>
</dbReference>
<comment type="caution">
    <text evidence="10">The sequence shown here is derived from an EMBL/GenBank/DDBJ whole genome shotgun (WGS) entry which is preliminary data.</text>
</comment>
<protein>
    <submittedName>
        <fullName evidence="10">Membrane associated rhomboid family serine protease</fullName>
    </submittedName>
</protein>
<evidence type="ECO:0000256" key="4">
    <source>
        <dbReference type="ARBA" id="ARBA00022801"/>
    </source>
</evidence>
<feature type="transmembrane region" description="Helical" evidence="8">
    <location>
        <begin position="181"/>
        <end position="198"/>
    </location>
</feature>
<feature type="transmembrane region" description="Helical" evidence="8">
    <location>
        <begin position="52"/>
        <end position="79"/>
    </location>
</feature>
<dbReference type="AlphaFoldDB" id="A0A7Z0DB26"/>
<sequence>MAPASVGFQCPECVGAANEGVRRPRGAAARGNQPQMALPGGFGLRLGFGAPVVLAAVVALFGIADLITGGMFTMLMAWISQAAAAGEVWRAITWTLVPGGLFAMIINVLMILLIGNAIEAMVGSARTIAVWVIAGLGGVAALALFGGPDAAAYGASAAIFGLLGANAVLKFRQGMDVRPDLILFALLIVMNVVLGGVGGSLLGVVSLLGGILGGALAGALIGWAPGNAAARGRNQWLLLGGGAVALAGLTAVGLALA</sequence>
<organism evidence="10 11">
    <name type="scientific">Naumannella cuiyingiana</name>
    <dbReference type="NCBI Taxonomy" id="1347891"/>
    <lineage>
        <taxon>Bacteria</taxon>
        <taxon>Bacillati</taxon>
        <taxon>Actinomycetota</taxon>
        <taxon>Actinomycetes</taxon>
        <taxon>Propionibacteriales</taxon>
        <taxon>Propionibacteriaceae</taxon>
        <taxon>Naumannella</taxon>
    </lineage>
</organism>
<proteinExistence type="predicted"/>
<dbReference type="PANTHER" id="PTHR22936:SF69">
    <property type="entry name" value="RHOMBOID-LIKE PROTEIN"/>
    <property type="match status" value="1"/>
</dbReference>
<evidence type="ECO:0000256" key="8">
    <source>
        <dbReference type="SAM" id="Phobius"/>
    </source>
</evidence>
<dbReference type="Pfam" id="PF01694">
    <property type="entry name" value="Rhomboid"/>
    <property type="match status" value="1"/>
</dbReference>
<evidence type="ECO:0000313" key="11">
    <source>
        <dbReference type="Proteomes" id="UP000527616"/>
    </source>
</evidence>
<feature type="transmembrane region" description="Helical" evidence="8">
    <location>
        <begin position="127"/>
        <end position="145"/>
    </location>
</feature>
<feature type="domain" description="Peptidase S54 rhomboid" evidence="9">
    <location>
        <begin position="86"/>
        <end position="223"/>
    </location>
</feature>
<dbReference type="Proteomes" id="UP000527616">
    <property type="component" value="Unassembled WGS sequence"/>
</dbReference>
<dbReference type="SUPFAM" id="SSF144091">
    <property type="entry name" value="Rhomboid-like"/>
    <property type="match status" value="1"/>
</dbReference>
<feature type="transmembrane region" description="Helical" evidence="8">
    <location>
        <begin position="151"/>
        <end position="169"/>
    </location>
</feature>
<dbReference type="InterPro" id="IPR022764">
    <property type="entry name" value="Peptidase_S54_rhomboid_dom"/>
</dbReference>
<keyword evidence="2 10" id="KW-0645">Protease</keyword>
<reference evidence="10 11" key="1">
    <citation type="submission" date="2020-07" db="EMBL/GenBank/DDBJ databases">
        <title>Sequencing the genomes of 1000 actinobacteria strains.</title>
        <authorList>
            <person name="Klenk H.-P."/>
        </authorList>
    </citation>
    <scope>NUCLEOTIDE SEQUENCE [LARGE SCALE GENOMIC DNA]</scope>
    <source>
        <strain evidence="10 11">DSM 103164</strain>
    </source>
</reference>
<comment type="subcellular location">
    <subcellularLocation>
        <location evidence="1">Membrane</location>
        <topology evidence="1">Multi-pass membrane protein</topology>
    </subcellularLocation>
</comment>
<evidence type="ECO:0000256" key="7">
    <source>
        <dbReference type="ARBA" id="ARBA00023136"/>
    </source>
</evidence>
<accession>A0A7Z0DB26</accession>
<dbReference type="GO" id="GO:0004252">
    <property type="term" value="F:serine-type endopeptidase activity"/>
    <property type="evidence" value="ECO:0007669"/>
    <property type="project" value="InterPro"/>
</dbReference>
<keyword evidence="4" id="KW-0378">Hydrolase</keyword>
<evidence type="ECO:0000256" key="6">
    <source>
        <dbReference type="ARBA" id="ARBA00022989"/>
    </source>
</evidence>
<gene>
    <name evidence="10" type="ORF">GGQ54_002606</name>
</gene>
<evidence type="ECO:0000256" key="1">
    <source>
        <dbReference type="ARBA" id="ARBA00004141"/>
    </source>
</evidence>
<dbReference type="Gene3D" id="1.20.1540.10">
    <property type="entry name" value="Rhomboid-like"/>
    <property type="match status" value="1"/>
</dbReference>
<dbReference type="GO" id="GO:0016020">
    <property type="term" value="C:membrane"/>
    <property type="evidence" value="ECO:0007669"/>
    <property type="project" value="UniProtKB-SubCell"/>
</dbReference>
<dbReference type="GO" id="GO:0006508">
    <property type="term" value="P:proteolysis"/>
    <property type="evidence" value="ECO:0007669"/>
    <property type="project" value="UniProtKB-KW"/>
</dbReference>
<feature type="transmembrane region" description="Helical" evidence="8">
    <location>
        <begin position="91"/>
        <end position="115"/>
    </location>
</feature>
<evidence type="ECO:0000256" key="3">
    <source>
        <dbReference type="ARBA" id="ARBA00022692"/>
    </source>
</evidence>
<keyword evidence="3 8" id="KW-0812">Transmembrane</keyword>
<dbReference type="EMBL" id="JACBZS010000001">
    <property type="protein sequence ID" value="NYI72046.1"/>
    <property type="molecule type" value="Genomic_DNA"/>
</dbReference>
<evidence type="ECO:0000259" key="9">
    <source>
        <dbReference type="Pfam" id="PF01694"/>
    </source>
</evidence>
<name>A0A7Z0DB26_9ACTN</name>
<dbReference type="InterPro" id="IPR035952">
    <property type="entry name" value="Rhomboid-like_sf"/>
</dbReference>
<feature type="transmembrane region" description="Helical" evidence="8">
    <location>
        <begin position="204"/>
        <end position="224"/>
    </location>
</feature>
<dbReference type="PANTHER" id="PTHR22936">
    <property type="entry name" value="RHOMBOID-RELATED"/>
    <property type="match status" value="1"/>
</dbReference>
<feature type="transmembrane region" description="Helical" evidence="8">
    <location>
        <begin position="236"/>
        <end position="256"/>
    </location>
</feature>
<evidence type="ECO:0000313" key="10">
    <source>
        <dbReference type="EMBL" id="NYI72046.1"/>
    </source>
</evidence>
<keyword evidence="7 8" id="KW-0472">Membrane</keyword>
<keyword evidence="5" id="KW-0720">Serine protease</keyword>
<evidence type="ECO:0000256" key="2">
    <source>
        <dbReference type="ARBA" id="ARBA00022670"/>
    </source>
</evidence>
<dbReference type="InterPro" id="IPR002610">
    <property type="entry name" value="Peptidase_S54_rhomboid-like"/>
</dbReference>
<keyword evidence="6 8" id="KW-1133">Transmembrane helix</keyword>
<keyword evidence="11" id="KW-1185">Reference proteome</keyword>
<evidence type="ECO:0000256" key="5">
    <source>
        <dbReference type="ARBA" id="ARBA00022825"/>
    </source>
</evidence>